<dbReference type="KEGG" id="mxa:MXAN_0668"/>
<protein>
    <submittedName>
        <fullName evidence="1">Uncharacterized protein</fullName>
    </submittedName>
</protein>
<evidence type="ECO:0000313" key="1">
    <source>
        <dbReference type="EMBL" id="ABF90331.1"/>
    </source>
</evidence>
<dbReference type="AlphaFoldDB" id="Q1DEI7"/>
<keyword evidence="2" id="KW-1185">Reference proteome</keyword>
<proteinExistence type="predicted"/>
<dbReference type="EnsemblBacteria" id="ABF90331">
    <property type="protein sequence ID" value="ABF90331"/>
    <property type="gene ID" value="MXAN_0668"/>
</dbReference>
<name>Q1DEI7_MYXXD</name>
<dbReference type="HOGENOM" id="CLU_1114877_0_0_7"/>
<evidence type="ECO:0000313" key="2">
    <source>
        <dbReference type="Proteomes" id="UP000002402"/>
    </source>
</evidence>
<dbReference type="Proteomes" id="UP000002402">
    <property type="component" value="Chromosome"/>
</dbReference>
<gene>
    <name evidence="1" type="ordered locus">MXAN_0668</name>
</gene>
<dbReference type="OrthoDB" id="5380039at2"/>
<dbReference type="EMBL" id="CP000113">
    <property type="protein sequence ID" value="ABF90331.1"/>
    <property type="molecule type" value="Genomic_DNA"/>
</dbReference>
<dbReference type="eggNOG" id="ENOG502ZYV4">
    <property type="taxonomic scope" value="Bacteria"/>
</dbReference>
<sequence>MRRGGRNSMGLQRELAILAMKATPLPGKKNFLAEAGIATPVPTIRGSIGAVAHEPFMAFDTKRLMDLLVAFTIGDFPERAGCSNYFNPHSPWYNVFYGAYGIRSYKRDGSPWGFTRDGRPDLDEMLEIPRLDYNFLTAGELGCPASKMCFEVLDVRQGREGPWHMAEVGCIIPSGLHRVQDAQAPDLTYYAVFGVPEEDYLVGGRESYEPVRMRGRMYFRPVAERLTLVWGGLCPDTPDGQRLMGAILDTMAPLYAGGMNAPRACGPQAA</sequence>
<reference evidence="1 2" key="1">
    <citation type="journal article" date="2006" name="Proc. Natl. Acad. Sci. U.S.A.">
        <title>Evolution of sensory complexity recorded in a myxobacterial genome.</title>
        <authorList>
            <person name="Goldman B.S."/>
            <person name="Nierman W.C."/>
            <person name="Kaiser D."/>
            <person name="Slater S.C."/>
            <person name="Durkin A.S."/>
            <person name="Eisen J.A."/>
            <person name="Ronning C.M."/>
            <person name="Barbazuk W.B."/>
            <person name="Blanchard M."/>
            <person name="Field C."/>
            <person name="Halling C."/>
            <person name="Hinkle G."/>
            <person name="Iartchuk O."/>
            <person name="Kim H.S."/>
            <person name="Mackenzie C."/>
            <person name="Madupu R."/>
            <person name="Miller N."/>
            <person name="Shvartsbeyn A."/>
            <person name="Sullivan S.A."/>
            <person name="Vaudin M."/>
            <person name="Wiegand R."/>
            <person name="Kaplan H.B."/>
        </authorList>
    </citation>
    <scope>NUCLEOTIDE SEQUENCE [LARGE SCALE GENOMIC DNA]</scope>
    <source>
        <strain evidence="2">DK1622</strain>
    </source>
</reference>
<accession>Q1DEI7</accession>
<organism evidence="1 2">
    <name type="scientific">Myxococcus xanthus (strain DK1622)</name>
    <dbReference type="NCBI Taxonomy" id="246197"/>
    <lineage>
        <taxon>Bacteria</taxon>
        <taxon>Pseudomonadati</taxon>
        <taxon>Myxococcota</taxon>
        <taxon>Myxococcia</taxon>
        <taxon>Myxococcales</taxon>
        <taxon>Cystobacterineae</taxon>
        <taxon>Myxococcaceae</taxon>
        <taxon>Myxococcus</taxon>
    </lineage>
</organism>